<feature type="compositionally biased region" description="Gly residues" evidence="10">
    <location>
        <begin position="295"/>
        <end position="311"/>
    </location>
</feature>
<evidence type="ECO:0000256" key="4">
    <source>
        <dbReference type="ARBA" id="ARBA00022833"/>
    </source>
</evidence>
<feature type="domain" description="NR LBD" evidence="12">
    <location>
        <begin position="1155"/>
        <end position="1344"/>
    </location>
</feature>
<dbReference type="InterPro" id="IPR001628">
    <property type="entry name" value="Znf_hrmn_rcpt"/>
</dbReference>
<dbReference type="Proteomes" id="UP000075883">
    <property type="component" value="Unassembled WGS sequence"/>
</dbReference>
<keyword evidence="2" id="KW-0479">Metal-binding</keyword>
<dbReference type="STRING" id="139723.A0A182LYP0"/>
<dbReference type="SUPFAM" id="SSF48508">
    <property type="entry name" value="Nuclear receptor ligand-binding domain"/>
    <property type="match status" value="1"/>
</dbReference>
<keyword evidence="14" id="KW-1185">Reference proteome</keyword>
<feature type="compositionally biased region" description="Low complexity" evidence="10">
    <location>
        <begin position="277"/>
        <end position="294"/>
    </location>
</feature>
<dbReference type="PRINTS" id="PR00047">
    <property type="entry name" value="STROIDFINGER"/>
</dbReference>
<reference evidence="14" key="1">
    <citation type="submission" date="2013-09" db="EMBL/GenBank/DDBJ databases">
        <title>The Genome Sequence of Anopheles culicifacies species A.</title>
        <authorList>
            <consortium name="The Broad Institute Genomics Platform"/>
            <person name="Neafsey D.E."/>
            <person name="Besansky N."/>
            <person name="Howell P."/>
            <person name="Walton C."/>
            <person name="Young S.K."/>
            <person name="Zeng Q."/>
            <person name="Gargeya S."/>
            <person name="Fitzgerald M."/>
            <person name="Haas B."/>
            <person name="Abouelleil A."/>
            <person name="Allen A.W."/>
            <person name="Alvarado L."/>
            <person name="Arachchi H.M."/>
            <person name="Berlin A.M."/>
            <person name="Chapman S.B."/>
            <person name="Gainer-Dewar J."/>
            <person name="Goldberg J."/>
            <person name="Griggs A."/>
            <person name="Gujja S."/>
            <person name="Hansen M."/>
            <person name="Howarth C."/>
            <person name="Imamovic A."/>
            <person name="Ireland A."/>
            <person name="Larimer J."/>
            <person name="McCowan C."/>
            <person name="Murphy C."/>
            <person name="Pearson M."/>
            <person name="Poon T.W."/>
            <person name="Priest M."/>
            <person name="Roberts A."/>
            <person name="Saif S."/>
            <person name="Shea T."/>
            <person name="Sisk P."/>
            <person name="Sykes S."/>
            <person name="Wortman J."/>
            <person name="Nusbaum C."/>
            <person name="Birren B."/>
        </authorList>
    </citation>
    <scope>NUCLEOTIDE SEQUENCE [LARGE SCALE GENOMIC DNA]</scope>
    <source>
        <strain evidence="14">A-37</strain>
    </source>
</reference>
<dbReference type="SMART" id="SM00399">
    <property type="entry name" value="ZnF_C4"/>
    <property type="match status" value="1"/>
</dbReference>
<dbReference type="GO" id="GO:0043565">
    <property type="term" value="F:sequence-specific DNA binding"/>
    <property type="evidence" value="ECO:0007669"/>
    <property type="project" value="InterPro"/>
</dbReference>
<evidence type="ECO:0000256" key="3">
    <source>
        <dbReference type="ARBA" id="ARBA00022771"/>
    </source>
</evidence>
<keyword evidence="8" id="KW-0675">Receptor</keyword>
<accession>A0A182LYP0</accession>
<evidence type="ECO:0000256" key="2">
    <source>
        <dbReference type="ARBA" id="ARBA00022723"/>
    </source>
</evidence>
<feature type="compositionally biased region" description="Polar residues" evidence="10">
    <location>
        <begin position="74"/>
        <end position="89"/>
    </location>
</feature>
<evidence type="ECO:0008006" key="15">
    <source>
        <dbReference type="Google" id="ProtNLM"/>
    </source>
</evidence>
<dbReference type="Pfam" id="PF00104">
    <property type="entry name" value="Hormone_recep"/>
    <property type="match status" value="1"/>
</dbReference>
<feature type="compositionally biased region" description="Polar residues" evidence="10">
    <location>
        <begin position="742"/>
        <end position="755"/>
    </location>
</feature>
<dbReference type="PROSITE" id="PS51030">
    <property type="entry name" value="NUCLEAR_REC_DBD_2"/>
    <property type="match status" value="1"/>
</dbReference>
<name>A0A182LYP0_9DIPT</name>
<dbReference type="GO" id="GO:0035556">
    <property type="term" value="P:intracellular signal transduction"/>
    <property type="evidence" value="ECO:0007669"/>
    <property type="project" value="UniProtKB-ARBA"/>
</dbReference>
<evidence type="ECO:0000313" key="14">
    <source>
        <dbReference type="Proteomes" id="UP000075883"/>
    </source>
</evidence>
<feature type="region of interest" description="Disordered" evidence="10">
    <location>
        <begin position="44"/>
        <end position="175"/>
    </location>
</feature>
<keyword evidence="4" id="KW-0862">Zinc</keyword>
<dbReference type="GO" id="GO:0008270">
    <property type="term" value="F:zinc ion binding"/>
    <property type="evidence" value="ECO:0007669"/>
    <property type="project" value="UniProtKB-KW"/>
</dbReference>
<dbReference type="PRINTS" id="PR00398">
    <property type="entry name" value="STRDHORMONER"/>
</dbReference>
<feature type="compositionally biased region" description="Polar residues" evidence="10">
    <location>
        <begin position="50"/>
        <end position="63"/>
    </location>
</feature>
<feature type="region of interest" description="Disordered" evidence="10">
    <location>
        <begin position="475"/>
        <end position="563"/>
    </location>
</feature>
<feature type="compositionally biased region" description="Low complexity" evidence="10">
    <location>
        <begin position="475"/>
        <end position="526"/>
    </location>
</feature>
<reference evidence="13" key="2">
    <citation type="submission" date="2020-05" db="UniProtKB">
        <authorList>
            <consortium name="EnsemblMetazoa"/>
        </authorList>
    </citation>
    <scope>IDENTIFICATION</scope>
    <source>
        <strain evidence="13">A-37</strain>
    </source>
</reference>
<feature type="region of interest" description="Disordered" evidence="10">
    <location>
        <begin position="375"/>
        <end position="395"/>
    </location>
</feature>
<feature type="compositionally biased region" description="Polar residues" evidence="10">
    <location>
        <begin position="548"/>
        <end position="563"/>
    </location>
</feature>
<protein>
    <recommendedName>
        <fullName evidence="15">Nuclear receptor domain-containing protein</fullName>
    </recommendedName>
</protein>
<evidence type="ECO:0000256" key="8">
    <source>
        <dbReference type="ARBA" id="ARBA00023170"/>
    </source>
</evidence>
<evidence type="ECO:0000313" key="13">
    <source>
        <dbReference type="EnsemblMetazoa" id="ACUA005145-PA"/>
    </source>
</evidence>
<feature type="domain" description="Nuclear receptor" evidence="11">
    <location>
        <begin position="929"/>
        <end position="1004"/>
    </location>
</feature>
<feature type="region of interest" description="Disordered" evidence="10">
    <location>
        <begin position="721"/>
        <end position="770"/>
    </location>
</feature>
<evidence type="ECO:0000256" key="5">
    <source>
        <dbReference type="ARBA" id="ARBA00023015"/>
    </source>
</evidence>
<feature type="region of interest" description="Disordered" evidence="10">
    <location>
        <begin position="790"/>
        <end position="869"/>
    </location>
</feature>
<dbReference type="EMBL" id="AXCM01000766">
    <property type="status" value="NOT_ANNOTATED_CDS"/>
    <property type="molecule type" value="Genomic_DNA"/>
</dbReference>
<evidence type="ECO:0000256" key="10">
    <source>
        <dbReference type="SAM" id="MobiDB-lite"/>
    </source>
</evidence>
<comment type="subcellular location">
    <subcellularLocation>
        <location evidence="1">Nucleus</location>
    </subcellularLocation>
</comment>
<dbReference type="InterPro" id="IPR001723">
    <property type="entry name" value="Nuclear_hrmn_rcpt"/>
</dbReference>
<dbReference type="PROSITE" id="PS00031">
    <property type="entry name" value="NUCLEAR_REC_DBD_1"/>
    <property type="match status" value="1"/>
</dbReference>
<dbReference type="EnsemblMetazoa" id="ACUA005145-RA">
    <property type="protein sequence ID" value="ACUA005145-PA"/>
    <property type="gene ID" value="ACUA005145"/>
</dbReference>
<feature type="compositionally biased region" description="Polar residues" evidence="10">
    <location>
        <begin position="134"/>
        <end position="160"/>
    </location>
</feature>
<keyword evidence="6" id="KW-0238">DNA-binding</keyword>
<dbReference type="PROSITE" id="PS51843">
    <property type="entry name" value="NR_LBD"/>
    <property type="match status" value="1"/>
</dbReference>
<dbReference type="Gene3D" id="3.30.50.10">
    <property type="entry name" value="Erythroid Transcription Factor GATA-1, subunit A"/>
    <property type="match status" value="1"/>
</dbReference>
<evidence type="ECO:0000256" key="6">
    <source>
        <dbReference type="ARBA" id="ARBA00023125"/>
    </source>
</evidence>
<dbReference type="SUPFAM" id="SSF57716">
    <property type="entry name" value="Glucocorticoid receptor-like (DNA-binding domain)"/>
    <property type="match status" value="1"/>
</dbReference>
<feature type="compositionally biased region" description="Basic and acidic residues" evidence="10">
    <location>
        <begin position="532"/>
        <end position="543"/>
    </location>
</feature>
<organism evidence="13 14">
    <name type="scientific">Anopheles culicifacies</name>
    <dbReference type="NCBI Taxonomy" id="139723"/>
    <lineage>
        <taxon>Eukaryota</taxon>
        <taxon>Metazoa</taxon>
        <taxon>Ecdysozoa</taxon>
        <taxon>Arthropoda</taxon>
        <taxon>Hexapoda</taxon>
        <taxon>Insecta</taxon>
        <taxon>Pterygota</taxon>
        <taxon>Neoptera</taxon>
        <taxon>Endopterygota</taxon>
        <taxon>Diptera</taxon>
        <taxon>Nematocera</taxon>
        <taxon>Culicoidea</taxon>
        <taxon>Culicidae</taxon>
        <taxon>Anophelinae</taxon>
        <taxon>Anopheles</taxon>
        <taxon>culicifacies species complex</taxon>
    </lineage>
</organism>
<keyword evidence="9" id="KW-0539">Nucleus</keyword>
<dbReference type="Gene3D" id="1.10.565.10">
    <property type="entry name" value="Retinoid X Receptor"/>
    <property type="match status" value="1"/>
</dbReference>
<dbReference type="FunFam" id="1.10.565.10:FF:000034">
    <property type="entry name" value="Hormone receptor 4, isoform J"/>
    <property type="match status" value="1"/>
</dbReference>
<evidence type="ECO:0000256" key="1">
    <source>
        <dbReference type="ARBA" id="ARBA00004123"/>
    </source>
</evidence>
<keyword evidence="7" id="KW-0804">Transcription</keyword>
<dbReference type="GO" id="GO:0000981">
    <property type="term" value="F:DNA-binding transcription factor activity, RNA polymerase II-specific"/>
    <property type="evidence" value="ECO:0007669"/>
    <property type="project" value="UniProtKB-ARBA"/>
</dbReference>
<dbReference type="InterPro" id="IPR000536">
    <property type="entry name" value="Nucl_hrmn_rcpt_lig-bd"/>
</dbReference>
<evidence type="ECO:0000256" key="9">
    <source>
        <dbReference type="ARBA" id="ARBA00023242"/>
    </source>
</evidence>
<dbReference type="VEuPathDB" id="VectorBase:ACUA005145"/>
<dbReference type="InterPro" id="IPR013088">
    <property type="entry name" value="Znf_NHR/GATA"/>
</dbReference>
<dbReference type="InterPro" id="IPR035500">
    <property type="entry name" value="NHR-like_dom_sf"/>
</dbReference>
<dbReference type="FunFam" id="3.30.50.10:FF:000006">
    <property type="entry name" value="Nuclear receptor subfamily 5 group A member"/>
    <property type="match status" value="1"/>
</dbReference>
<feature type="compositionally biased region" description="Low complexity" evidence="10">
    <location>
        <begin position="824"/>
        <end position="847"/>
    </location>
</feature>
<feature type="compositionally biased region" description="Low complexity" evidence="10">
    <location>
        <begin position="756"/>
        <end position="767"/>
    </location>
</feature>
<feature type="region of interest" description="Disordered" evidence="10">
    <location>
        <begin position="266"/>
        <end position="319"/>
    </location>
</feature>
<keyword evidence="5" id="KW-0805">Transcription regulation</keyword>
<keyword evidence="3" id="KW-0863">Zinc-finger</keyword>
<evidence type="ECO:0000259" key="11">
    <source>
        <dbReference type="PROSITE" id="PS51030"/>
    </source>
</evidence>
<evidence type="ECO:0000256" key="7">
    <source>
        <dbReference type="ARBA" id="ARBA00023163"/>
    </source>
</evidence>
<sequence>MCVCQSECGLNVAAGIMTLSRGPYSELDKMSLFQDLKLKRRKVDSRCSSDGESIADTSTSSPDLLQPLSPKMCDQQQSAHQNPKGTSLAISDDGLQKDTPEALTSPPTTPSTADEEHEQQVCTSASGYDPVTNDLANNSAASNETHTINTSNSYHSNRLNGNELKDGNASSHQQDRCISVSYQDDDSDPADDRSLATAMPSMSGYDNGTVANSANFKDEAYGASHIASPECSPDVSIEERAAAARNGGRGSASNVTAASVIRSVADERRPRSVNPLTISITTATTTKEQASGSNSSGGGGSINSSSNGGGSNATTNNKCGRLDSTTSGINIQASHNTNNNRCAATTTTASTSDAAAGSKSINATLPLQYQHYSESSAGVEDDHTAPSNGMVETDSANANAGNVRAIAGSVQTQQQQHVTVLVTPALSRMKNNYLATAEGKNTGNAATAAAAAAAAATTLVTLGMRKQQSLLPLSTALTESTSPPTSSSSTTTASSSSMLTTSSSISNSSSTTSNGRNFNNNSQNNNGIPDRMQNDRNEGDSEHHHSRQNTQSPPAIGSSTPCDTATIAATTTTTAGTISSVSPSVSLSFQHQSSSTGPGGLSSKIVSSQVNADVGSVAGANPKNPNQPQHVIITQQQMLQAMHQQIRIKKERQQQQMVVTNTAAQGNHRPMNTSFSPVHQAQQLIIKRERSVSGVLKLPNATTGSSVASHATIVRQSANSPGLMVTPMQPPLSPQQSLPYRQASSPAQVGSSCGNQQPQQQQQQLQQQHHRMVWPGPTALAATAVVSSGATTPHRINGVKPEVIGGPLPPIRSQLSSPHHHAHQQQQQQQQQQQSPHQQQQPLQQSPQHHHGSPGPIASQTPPRATPTVIMGESCGVRTMVWSYDTALQQVHNTASSNTMGGGNSSAETVPGIATEILDDMPPDEDDQPLVCMICEDKATGLHYGIITCEGCKGFFKRTVQNRRVYTCVADGTCEITKAQRNRCQYCRFKKCIEQGMVLQAVREDRMPGGRNSGAVYNLYKVKYKKHKKNNQKSTNAKIQQGTGAIGTAITNLSDIGVGAGGPLGSGIASVGSVESPKSTNMYHHSHVATHLQQHHHLPSTTSPTMVKSESMNLNLMNGTILKTALTNPSEIVHLRHRLDNAVSSSKDRSISYEQALNMIHTLIDCDAMEDIATLPHFSEFLADKSEIGDKLCNIGDSIVHKLVSWTRKLPFYTDIPVEIHTKLLTDKWHEILVLTTAAYQAMHGKKNISTTQTQSGSGGIVLAPDKNDPEFTEEITSHLHTLQSCLTTLMGHPISIEQLKIDVGQMVEKMTQITIMFRRIKLKMEEYVCLKVYILLNKDSNGS</sequence>
<proteinExistence type="predicted"/>
<evidence type="ECO:0000259" key="12">
    <source>
        <dbReference type="PROSITE" id="PS51843"/>
    </source>
</evidence>
<dbReference type="GO" id="GO:0005634">
    <property type="term" value="C:nucleus"/>
    <property type="evidence" value="ECO:0007669"/>
    <property type="project" value="UniProtKB-SubCell"/>
</dbReference>
<dbReference type="CDD" id="cd07168">
    <property type="entry name" value="NR_DBD_DHR4_like"/>
    <property type="match status" value="1"/>
</dbReference>
<dbReference type="InterPro" id="IPR050200">
    <property type="entry name" value="Nuclear_hormone_rcpt_NR3"/>
</dbReference>
<dbReference type="Pfam" id="PF00105">
    <property type="entry name" value="zf-C4"/>
    <property type="match status" value="1"/>
</dbReference>
<dbReference type="PANTHER" id="PTHR48092">
    <property type="entry name" value="KNIRPS-RELATED PROTEIN-RELATED"/>
    <property type="match status" value="1"/>
</dbReference>